<dbReference type="Proteomes" id="UP000036681">
    <property type="component" value="Unplaced"/>
</dbReference>
<organism evidence="1 2">
    <name type="scientific">Ascaris lumbricoides</name>
    <name type="common">Giant roundworm</name>
    <dbReference type="NCBI Taxonomy" id="6252"/>
    <lineage>
        <taxon>Eukaryota</taxon>
        <taxon>Metazoa</taxon>
        <taxon>Ecdysozoa</taxon>
        <taxon>Nematoda</taxon>
        <taxon>Chromadorea</taxon>
        <taxon>Rhabditida</taxon>
        <taxon>Spirurina</taxon>
        <taxon>Ascaridomorpha</taxon>
        <taxon>Ascaridoidea</taxon>
        <taxon>Ascarididae</taxon>
        <taxon>Ascaris</taxon>
    </lineage>
</organism>
<name>A0A0M3IPA9_ASCLU</name>
<protein>
    <submittedName>
        <fullName evidence="2">Uncharacterized protein</fullName>
    </submittedName>
</protein>
<dbReference type="WBParaSite" id="ALUE_0002058701-mRNA-1">
    <property type="protein sequence ID" value="ALUE_0002058701-mRNA-1"/>
    <property type="gene ID" value="ALUE_0002058701"/>
</dbReference>
<dbReference type="AlphaFoldDB" id="A0A0M3IPA9"/>
<reference evidence="2" key="1">
    <citation type="submission" date="2017-02" db="UniProtKB">
        <authorList>
            <consortium name="WormBaseParasite"/>
        </authorList>
    </citation>
    <scope>IDENTIFICATION</scope>
</reference>
<keyword evidence="1" id="KW-1185">Reference proteome</keyword>
<evidence type="ECO:0000313" key="2">
    <source>
        <dbReference type="WBParaSite" id="ALUE_0002058701-mRNA-1"/>
    </source>
</evidence>
<proteinExistence type="predicted"/>
<sequence>MACKVAQKRIALRRSNASEAVALHSLSKRSS</sequence>
<accession>A0A0M3IPA9</accession>
<evidence type="ECO:0000313" key="1">
    <source>
        <dbReference type="Proteomes" id="UP000036681"/>
    </source>
</evidence>